<dbReference type="EMBL" id="JAHHIF010000021">
    <property type="protein sequence ID" value="MBW4546144.1"/>
    <property type="molecule type" value="Genomic_DNA"/>
</dbReference>
<protein>
    <submittedName>
        <fullName evidence="1">Uncharacterized protein</fullName>
    </submittedName>
</protein>
<evidence type="ECO:0000313" key="2">
    <source>
        <dbReference type="Proteomes" id="UP000753908"/>
    </source>
</evidence>
<reference evidence="1" key="2">
    <citation type="journal article" date="2022" name="Microbiol. Resour. Announc.">
        <title>Metagenome Sequencing to Explore Phylogenomics of Terrestrial Cyanobacteria.</title>
        <authorList>
            <person name="Ward R.D."/>
            <person name="Stajich J.E."/>
            <person name="Johansen J.R."/>
            <person name="Huntemann M."/>
            <person name="Clum A."/>
            <person name="Foster B."/>
            <person name="Foster B."/>
            <person name="Roux S."/>
            <person name="Palaniappan K."/>
            <person name="Varghese N."/>
            <person name="Mukherjee S."/>
            <person name="Reddy T.B.K."/>
            <person name="Daum C."/>
            <person name="Copeland A."/>
            <person name="Chen I.A."/>
            <person name="Ivanova N.N."/>
            <person name="Kyrpides N.C."/>
            <person name="Shapiro N."/>
            <person name="Eloe-Fadrosh E.A."/>
            <person name="Pietrasiak N."/>
        </authorList>
    </citation>
    <scope>NUCLEOTIDE SEQUENCE</scope>
    <source>
        <strain evidence="1">CPER-KK1</strain>
    </source>
</reference>
<sequence>MFLTQKHLVIQEIDKVLADYPEHPYQAAFSIEELRQKLVTHVLKHIPAECMVTEIEQKQLKKPNSLFLTKEQRLRIDVLIRGSILHLLRENADWIGHRIHQANN</sequence>
<organism evidence="1 2">
    <name type="scientific">Symplocastrum torsivum CPER-KK1</name>
    <dbReference type="NCBI Taxonomy" id="450513"/>
    <lineage>
        <taxon>Bacteria</taxon>
        <taxon>Bacillati</taxon>
        <taxon>Cyanobacteriota</taxon>
        <taxon>Cyanophyceae</taxon>
        <taxon>Oscillatoriophycideae</taxon>
        <taxon>Oscillatoriales</taxon>
        <taxon>Microcoleaceae</taxon>
        <taxon>Symplocastrum</taxon>
    </lineage>
</organism>
<gene>
    <name evidence="1" type="ORF">KME25_17110</name>
</gene>
<evidence type="ECO:0000313" key="1">
    <source>
        <dbReference type="EMBL" id="MBW4546144.1"/>
    </source>
</evidence>
<accession>A0A951PNY7</accession>
<reference evidence="1" key="1">
    <citation type="submission" date="2021-05" db="EMBL/GenBank/DDBJ databases">
        <authorList>
            <person name="Pietrasiak N."/>
            <person name="Ward R."/>
            <person name="Stajich J.E."/>
            <person name="Kurbessoian T."/>
        </authorList>
    </citation>
    <scope>NUCLEOTIDE SEQUENCE</scope>
    <source>
        <strain evidence="1">CPER-KK1</strain>
    </source>
</reference>
<dbReference type="Proteomes" id="UP000753908">
    <property type="component" value="Unassembled WGS sequence"/>
</dbReference>
<name>A0A951PNY7_9CYAN</name>
<proteinExistence type="predicted"/>
<comment type="caution">
    <text evidence="1">The sequence shown here is derived from an EMBL/GenBank/DDBJ whole genome shotgun (WGS) entry which is preliminary data.</text>
</comment>
<dbReference type="AlphaFoldDB" id="A0A951PNY7"/>